<evidence type="ECO:0000313" key="16">
    <source>
        <dbReference type="Proteomes" id="UP000240883"/>
    </source>
</evidence>
<evidence type="ECO:0000256" key="11">
    <source>
        <dbReference type="ARBA" id="ARBA00049515"/>
    </source>
</evidence>
<reference evidence="15 16" key="1">
    <citation type="journal article" date="2018" name="Front. Microbiol.">
        <title>Genome-Wide Analysis of Corynespora cassiicola Leaf Fall Disease Putative Effectors.</title>
        <authorList>
            <person name="Lopez D."/>
            <person name="Ribeiro S."/>
            <person name="Label P."/>
            <person name="Fumanal B."/>
            <person name="Venisse J.S."/>
            <person name="Kohler A."/>
            <person name="de Oliveira R.R."/>
            <person name="Labutti K."/>
            <person name="Lipzen A."/>
            <person name="Lail K."/>
            <person name="Bauer D."/>
            <person name="Ohm R.A."/>
            <person name="Barry K.W."/>
            <person name="Spatafora J."/>
            <person name="Grigoriev I.V."/>
            <person name="Martin F.M."/>
            <person name="Pujade-Renaud V."/>
        </authorList>
    </citation>
    <scope>NUCLEOTIDE SEQUENCE [LARGE SCALE GENOMIC DNA]</scope>
    <source>
        <strain evidence="15 16">Philippines</strain>
    </source>
</reference>
<accession>A0A2T2NB25</accession>
<dbReference type="InterPro" id="IPR006195">
    <property type="entry name" value="aa-tRNA-synth_II"/>
</dbReference>
<evidence type="ECO:0000259" key="14">
    <source>
        <dbReference type="PROSITE" id="PS51880"/>
    </source>
</evidence>
<keyword evidence="4" id="KW-0963">Cytoplasm</keyword>
<evidence type="ECO:0000256" key="5">
    <source>
        <dbReference type="ARBA" id="ARBA00022598"/>
    </source>
</evidence>
<dbReference type="InterPro" id="IPR047246">
    <property type="entry name" value="ThrRS_anticodon"/>
</dbReference>
<evidence type="ECO:0000256" key="12">
    <source>
        <dbReference type="SAM" id="MobiDB-lite"/>
    </source>
</evidence>
<dbReference type="InterPro" id="IPR002314">
    <property type="entry name" value="aa-tRNA-synt_IIb"/>
</dbReference>
<dbReference type="FunFam" id="3.10.20.30:FF:000006">
    <property type="entry name" value="Threonine--tRNA ligase, cytoplasmic"/>
    <property type="match status" value="1"/>
</dbReference>
<dbReference type="InterPro" id="IPR033728">
    <property type="entry name" value="ThrRS_core"/>
</dbReference>
<keyword evidence="9 15" id="KW-0030">Aminoacyl-tRNA synthetase</keyword>
<evidence type="ECO:0000256" key="7">
    <source>
        <dbReference type="ARBA" id="ARBA00022840"/>
    </source>
</evidence>
<dbReference type="InterPro" id="IPR012676">
    <property type="entry name" value="TGS-like"/>
</dbReference>
<dbReference type="PROSITE" id="PS51880">
    <property type="entry name" value="TGS"/>
    <property type="match status" value="1"/>
</dbReference>
<dbReference type="GO" id="GO:0005524">
    <property type="term" value="F:ATP binding"/>
    <property type="evidence" value="ECO:0007669"/>
    <property type="project" value="UniProtKB-KW"/>
</dbReference>
<dbReference type="SUPFAM" id="SSF55186">
    <property type="entry name" value="ThrRS/AlaRS common domain"/>
    <property type="match status" value="1"/>
</dbReference>
<evidence type="ECO:0000256" key="6">
    <source>
        <dbReference type="ARBA" id="ARBA00022741"/>
    </source>
</evidence>
<dbReference type="PROSITE" id="PS50862">
    <property type="entry name" value="AA_TRNA_LIGASE_II"/>
    <property type="match status" value="1"/>
</dbReference>
<evidence type="ECO:0000256" key="8">
    <source>
        <dbReference type="ARBA" id="ARBA00022917"/>
    </source>
</evidence>
<evidence type="ECO:0000256" key="3">
    <source>
        <dbReference type="ARBA" id="ARBA00013163"/>
    </source>
</evidence>
<evidence type="ECO:0000313" key="15">
    <source>
        <dbReference type="EMBL" id="PSN62645.1"/>
    </source>
</evidence>
<dbReference type="STRING" id="1448308.A0A2T2NB25"/>
<dbReference type="SMART" id="SM00863">
    <property type="entry name" value="tRNA_SAD"/>
    <property type="match status" value="1"/>
</dbReference>
<dbReference type="Proteomes" id="UP000240883">
    <property type="component" value="Unassembled WGS sequence"/>
</dbReference>
<dbReference type="Pfam" id="PF03129">
    <property type="entry name" value="HGTP_anticodon"/>
    <property type="match status" value="1"/>
</dbReference>
<name>A0A2T2NB25_CORCC</name>
<organism evidence="15 16">
    <name type="scientific">Corynespora cassiicola Philippines</name>
    <dbReference type="NCBI Taxonomy" id="1448308"/>
    <lineage>
        <taxon>Eukaryota</taxon>
        <taxon>Fungi</taxon>
        <taxon>Dikarya</taxon>
        <taxon>Ascomycota</taxon>
        <taxon>Pezizomycotina</taxon>
        <taxon>Dothideomycetes</taxon>
        <taxon>Pleosporomycetidae</taxon>
        <taxon>Pleosporales</taxon>
        <taxon>Corynesporascaceae</taxon>
        <taxon>Corynespora</taxon>
    </lineage>
</organism>
<dbReference type="InterPro" id="IPR012947">
    <property type="entry name" value="tRNA_SAD"/>
</dbReference>
<evidence type="ECO:0000256" key="4">
    <source>
        <dbReference type="ARBA" id="ARBA00022490"/>
    </source>
</evidence>
<dbReference type="InterPro" id="IPR045864">
    <property type="entry name" value="aa-tRNA-synth_II/BPL/LPL"/>
</dbReference>
<dbReference type="Gene3D" id="3.30.930.10">
    <property type="entry name" value="Bira Bifunctional Protein, Domain 2"/>
    <property type="match status" value="1"/>
</dbReference>
<dbReference type="SUPFAM" id="SSF52954">
    <property type="entry name" value="Class II aaRS ABD-related"/>
    <property type="match status" value="1"/>
</dbReference>
<dbReference type="Gene3D" id="3.10.20.30">
    <property type="match status" value="1"/>
</dbReference>
<dbReference type="Pfam" id="PF07973">
    <property type="entry name" value="tRNA_SAD"/>
    <property type="match status" value="1"/>
</dbReference>
<dbReference type="InterPro" id="IPR004154">
    <property type="entry name" value="Anticodon-bd"/>
</dbReference>
<dbReference type="OrthoDB" id="5423599at2759"/>
<evidence type="ECO:0000256" key="2">
    <source>
        <dbReference type="ARBA" id="ARBA00008226"/>
    </source>
</evidence>
<feature type="region of interest" description="Disordered" evidence="12">
    <location>
        <begin position="584"/>
        <end position="617"/>
    </location>
</feature>
<sequence>MAEAVKEAVEGVKNLAVSKEQKPKKEKKKKGGDTDGRPLELDPKPAFFDHRIQIFEKLKAKYDEGIAQKPREKIDITLGDGKVIVGESWVTSPADIARGISKSLFERTVIARLDHGTENETLWDLERPLERSCKLELLDFEHPEGKKVFWHSSAHILGEASERRFGCDLCIGPPIEDGFYYEMALPEKAAVEQTDYKPLETIVQGIVKEKQVFQRLELSKEDLLEMFKSNPYKQHIIKDKIPDGTSTTVYRNGPLIDLCRGPHVPHTGRIKQFKVMKNSSSYFLGDANNDSLQRIYGVSFPDKDSMQAHLKYLEEAAKRDHRKIGKEQELFFFHEWSPGSCFFLPHGMIIYNTLMAFLRQEYWKRGYQEVGSPNMYNSALWKVSGHWQHYHEDMFTFDVEKEKWALKPMNCPGHCLIFGHRERSYRELPIRMADFGILHRNEASGALTGLTRVRRFQQDDTHIFCTEDQITDEISGLFDFLREVYGKFGFTFKLKLSTRPEGFLGEIDTWNKAEAKLTEALNQFAAEGGSSWELNPGDGAFYGPKIDITISDALKREFQCATIQLDFQLPNQFELEYMTSEVIKKDDKSKEEKPEEKKPEEKAKEGEPKKPKAPQPGYARPVMIHRAIYGSFERFIAILTEHFAGRWPFWLSPRQILVVPVMPAVNDYVKEVQTQLRAQGFHADIDISGNTMQKKIRTGQLQLYNFIFVVGAEERDSKTVNIRNRDDQATQQRGEIIPLAEAITKLAALRDSRRLDNQL</sequence>
<dbReference type="EMBL" id="KZ678141">
    <property type="protein sequence ID" value="PSN62645.1"/>
    <property type="molecule type" value="Genomic_DNA"/>
</dbReference>
<dbReference type="InterPro" id="IPR002320">
    <property type="entry name" value="Thr-tRNA-ligase_IIa"/>
</dbReference>
<dbReference type="InterPro" id="IPR036621">
    <property type="entry name" value="Anticodon-bd_dom_sf"/>
</dbReference>
<keyword evidence="16" id="KW-1185">Reference proteome</keyword>
<protein>
    <recommendedName>
        <fullName evidence="3">threonine--tRNA ligase</fullName>
        <ecNumber evidence="3">6.1.1.3</ecNumber>
    </recommendedName>
    <alternativeName>
        <fullName evidence="10">Threonyl-tRNA synthetase</fullName>
    </alternativeName>
</protein>
<dbReference type="CDD" id="cd00860">
    <property type="entry name" value="ThrRS_anticodon"/>
    <property type="match status" value="1"/>
</dbReference>
<comment type="catalytic activity">
    <reaction evidence="11">
        <text>tRNA(Thr) + L-threonine + ATP = L-threonyl-tRNA(Thr) + AMP + diphosphate + H(+)</text>
        <dbReference type="Rhea" id="RHEA:24624"/>
        <dbReference type="Rhea" id="RHEA-COMP:9670"/>
        <dbReference type="Rhea" id="RHEA-COMP:9704"/>
        <dbReference type="ChEBI" id="CHEBI:15378"/>
        <dbReference type="ChEBI" id="CHEBI:30616"/>
        <dbReference type="ChEBI" id="CHEBI:33019"/>
        <dbReference type="ChEBI" id="CHEBI:57926"/>
        <dbReference type="ChEBI" id="CHEBI:78442"/>
        <dbReference type="ChEBI" id="CHEBI:78534"/>
        <dbReference type="ChEBI" id="CHEBI:456215"/>
        <dbReference type="EC" id="6.1.1.3"/>
    </reaction>
</comment>
<dbReference type="GO" id="GO:0006435">
    <property type="term" value="P:threonyl-tRNA aminoacylation"/>
    <property type="evidence" value="ECO:0007669"/>
    <property type="project" value="InterPro"/>
</dbReference>
<dbReference type="Pfam" id="PF00587">
    <property type="entry name" value="tRNA-synt_2b"/>
    <property type="match status" value="1"/>
</dbReference>
<keyword evidence="7" id="KW-0067">ATP-binding</keyword>
<dbReference type="GO" id="GO:0004829">
    <property type="term" value="F:threonine-tRNA ligase activity"/>
    <property type="evidence" value="ECO:0007669"/>
    <property type="project" value="UniProtKB-EC"/>
</dbReference>
<feature type="domain" description="Aminoacyl-transfer RNA synthetases class-II family profile" evidence="13">
    <location>
        <begin position="345"/>
        <end position="648"/>
    </location>
</feature>
<gene>
    <name evidence="15" type="ORF">BS50DRAFT_125454</name>
</gene>
<dbReference type="GO" id="GO:0005739">
    <property type="term" value="C:mitochondrion"/>
    <property type="evidence" value="ECO:0007669"/>
    <property type="project" value="TreeGrafter"/>
</dbReference>
<evidence type="ECO:0000256" key="9">
    <source>
        <dbReference type="ARBA" id="ARBA00023146"/>
    </source>
</evidence>
<dbReference type="CDD" id="cd00771">
    <property type="entry name" value="ThrRS_core"/>
    <property type="match status" value="1"/>
</dbReference>
<proteinExistence type="inferred from homology"/>
<keyword evidence="8" id="KW-0648">Protein biosynthesis</keyword>
<dbReference type="Gene3D" id="3.40.50.800">
    <property type="entry name" value="Anticodon-binding domain"/>
    <property type="match status" value="1"/>
</dbReference>
<feature type="domain" description="TGS" evidence="14">
    <location>
        <begin position="72"/>
        <end position="139"/>
    </location>
</feature>
<dbReference type="InterPro" id="IPR018163">
    <property type="entry name" value="Thr/Ala-tRNA-synth_IIc_edit"/>
</dbReference>
<keyword evidence="6" id="KW-0547">Nucleotide-binding</keyword>
<feature type="compositionally biased region" description="Basic and acidic residues" evidence="12">
    <location>
        <begin position="584"/>
        <end position="610"/>
    </location>
</feature>
<dbReference type="InterPro" id="IPR012675">
    <property type="entry name" value="Beta-grasp_dom_sf"/>
</dbReference>
<dbReference type="Gene3D" id="3.30.980.10">
    <property type="entry name" value="Threonyl-trna Synthetase, Chain A, domain 2"/>
    <property type="match status" value="1"/>
</dbReference>
<feature type="region of interest" description="Disordered" evidence="12">
    <location>
        <begin position="15"/>
        <end position="42"/>
    </location>
</feature>
<dbReference type="SUPFAM" id="SSF81271">
    <property type="entry name" value="TGS-like"/>
    <property type="match status" value="1"/>
</dbReference>
<evidence type="ECO:0000256" key="1">
    <source>
        <dbReference type="ARBA" id="ARBA00004496"/>
    </source>
</evidence>
<dbReference type="HAMAP" id="MF_00184">
    <property type="entry name" value="Thr_tRNA_synth"/>
    <property type="match status" value="1"/>
</dbReference>
<dbReference type="PRINTS" id="PR01047">
    <property type="entry name" value="TRNASYNTHTHR"/>
</dbReference>
<evidence type="ECO:0000256" key="10">
    <source>
        <dbReference type="ARBA" id="ARBA00031900"/>
    </source>
</evidence>
<dbReference type="InterPro" id="IPR004095">
    <property type="entry name" value="TGS"/>
</dbReference>
<dbReference type="EC" id="6.1.1.3" evidence="3"/>
<keyword evidence="5" id="KW-0436">Ligase</keyword>
<dbReference type="PANTHER" id="PTHR11451">
    <property type="entry name" value="THREONINE-TRNA LIGASE"/>
    <property type="match status" value="1"/>
</dbReference>
<dbReference type="SUPFAM" id="SSF55681">
    <property type="entry name" value="Class II aaRS and biotin synthetases"/>
    <property type="match status" value="1"/>
</dbReference>
<dbReference type="CDD" id="cd01667">
    <property type="entry name" value="TGS_ThrRS"/>
    <property type="match status" value="1"/>
</dbReference>
<comment type="similarity">
    <text evidence="2">Belongs to the class-II aminoacyl-tRNA synthetase family.</text>
</comment>
<feature type="compositionally biased region" description="Basic and acidic residues" evidence="12">
    <location>
        <begin position="31"/>
        <end position="42"/>
    </location>
</feature>
<dbReference type="FunFam" id="3.40.50.800:FF:000003">
    <property type="entry name" value="Threonine--tRNA ligase 2, cytoplasmic"/>
    <property type="match status" value="1"/>
</dbReference>
<evidence type="ECO:0000259" key="13">
    <source>
        <dbReference type="PROSITE" id="PS50862"/>
    </source>
</evidence>
<dbReference type="PANTHER" id="PTHR11451:SF46">
    <property type="entry name" value="THREONINE--TRNA LIGASE"/>
    <property type="match status" value="1"/>
</dbReference>
<comment type="subcellular location">
    <subcellularLocation>
        <location evidence="1">Cytoplasm</location>
    </subcellularLocation>
</comment>
<dbReference type="FunFam" id="3.30.980.10:FF:000005">
    <property type="entry name" value="Threonyl-tRNA synthetase, mitochondrial"/>
    <property type="match status" value="1"/>
</dbReference>
<dbReference type="AlphaFoldDB" id="A0A2T2NB25"/>
<dbReference type="Pfam" id="PF02824">
    <property type="entry name" value="TGS"/>
    <property type="match status" value="1"/>
</dbReference>
<dbReference type="NCBIfam" id="TIGR00418">
    <property type="entry name" value="thrS"/>
    <property type="match status" value="1"/>
</dbReference>